<sequence>MGGIRTARPIYQDGCVMEFYVRKQEVHYKIKLWNKEGTNQSLLQEGILGDQDARQVLNKAIQNLSNVEVKK</sequence>
<accession>A0AAT9JAP1</accession>
<name>A0AAT9JAP1_9VIRU</name>
<protein>
    <submittedName>
        <fullName evidence="1">ORF60</fullName>
    </submittedName>
</protein>
<evidence type="ECO:0000313" key="1">
    <source>
        <dbReference type="EMBL" id="DBA52267.1"/>
    </source>
</evidence>
<reference evidence="1" key="2">
    <citation type="submission" date="2024-03" db="EMBL/GenBank/DDBJ databases">
        <authorList>
            <person name="Ni Y."/>
            <person name="Xu T."/>
            <person name="Yan S."/>
            <person name="Chen L."/>
            <person name="Wang Y."/>
        </authorList>
    </citation>
    <scope>NUCLEOTIDE SEQUENCE</scope>
    <source>
        <strain evidence="1">NYM1</strain>
    </source>
</reference>
<reference evidence="1" key="1">
    <citation type="journal article" date="2024" name="Environ. Microbiol. Rep.">
        <title>Hiding in plain sight: The discovery of complete genomes of 11 hypothetical spindle-shaped viruses that putatively infect mesophilic ammonia-oxidizing archaea.</title>
        <authorList>
            <person name="Ni Y."/>
            <person name="Xu T."/>
            <person name="Yan S."/>
            <person name="Chen L."/>
            <person name="Wang Y."/>
        </authorList>
    </citation>
    <scope>NUCLEOTIDE SEQUENCE</scope>
    <source>
        <strain evidence="1">NYM1</strain>
    </source>
</reference>
<organism evidence="1">
    <name type="scientific">Nitrosopumilaceae spindle-shaped virus</name>
    <dbReference type="NCBI Taxonomy" id="3065433"/>
    <lineage>
        <taxon>Viruses</taxon>
    </lineage>
</organism>
<dbReference type="EMBL" id="BK067792">
    <property type="protein sequence ID" value="DBA52267.1"/>
    <property type="molecule type" value="Genomic_DNA"/>
</dbReference>
<proteinExistence type="predicted"/>